<dbReference type="Proteomes" id="UP001209878">
    <property type="component" value="Unassembled WGS sequence"/>
</dbReference>
<comment type="caution">
    <text evidence="10">The sequence shown here is derived from an EMBL/GenBank/DDBJ whole genome shotgun (WGS) entry which is preliminary data.</text>
</comment>
<keyword evidence="5" id="KW-0802">TPR repeat</keyword>
<dbReference type="SUPFAM" id="SSF57997">
    <property type="entry name" value="Tropomyosin"/>
    <property type="match status" value="1"/>
</dbReference>
<keyword evidence="4" id="KW-0963">Cytoplasm</keyword>
<proteinExistence type="predicted"/>
<keyword evidence="7" id="KW-0206">Cytoskeleton</keyword>
<keyword evidence="11" id="KW-1185">Reference proteome</keyword>
<dbReference type="GO" id="GO:0043015">
    <property type="term" value="F:gamma-tubulin binding"/>
    <property type="evidence" value="ECO:0007669"/>
    <property type="project" value="InterPro"/>
</dbReference>
<comment type="function">
    <text evidence="8">Plays a role in the organization of both preexisting and nascent microtubules in interphase cells. During mitosis, required for the organization and orientation of the mitotic spindle.</text>
</comment>
<reference evidence="10" key="1">
    <citation type="journal article" date="2023" name="Mol. Biol. Evol.">
        <title>Third-Generation Sequencing Reveals the Adaptive Role of the Epigenome in Three Deep-Sea Polychaetes.</title>
        <authorList>
            <person name="Perez M."/>
            <person name="Aroh O."/>
            <person name="Sun Y."/>
            <person name="Lan Y."/>
            <person name="Juniper S.K."/>
            <person name="Young C.R."/>
            <person name="Angers B."/>
            <person name="Qian P.Y."/>
        </authorList>
    </citation>
    <scope>NUCLEOTIDE SEQUENCE</scope>
    <source>
        <strain evidence="10">R07B-5</strain>
    </source>
</reference>
<accession>A0AAD9NME6</accession>
<evidence type="ECO:0000256" key="8">
    <source>
        <dbReference type="ARBA" id="ARBA00025273"/>
    </source>
</evidence>
<evidence type="ECO:0000256" key="1">
    <source>
        <dbReference type="ARBA" id="ARBA00004300"/>
    </source>
</evidence>
<sequence length="614" mass="70489">MELEEWNRVNRELRQHGLSTVDLLPPDRMTQTTDVVMLDADASRNVRMMLRTLIQDCDRRQELVQELITTNTQLREEITTQSNLNQLLEQKVKTLEEKLQKAQAAIESLESDGDLLEKDGEQLRSSKNSLLTRHRQLQSKCNTYEDELDRLRRKVRRMTEEDERRLLRKSELSLQLNQLKGHDTDKIAELVDSYECQITALKQQLQLAGGSEVTSTEVTSKYKSLLKSYEKQLREAKSRVNTLQNDIEILKLELESRPKVKDMRTLQSRTKRLERMLREYQQQPGGLGDIDDFETKYSTKVSHILYLPPFHCRNYLKRVAEQLSVTDLDDIRPELEQKMKALERYPRLEQFAKDVVNLIDTKDICRPTPDPKITGGQSACSDQTLVGMTKVLAHWRHQLGAIKELHQSTSKLIGVLLPWKQLAPVPPAPSVTEVIRLVDSVIFEQEREEHQQLPPGVASDDPPRTVLLGIVRHAQQLFEVRRSSGLYTKLNDVYMRHGEMKNVINTLKDLLGLAPDAKSSAVVNSVAHLCQSLNGATYRHLSQTLSVTDLESVIRKLKEHDEFFPMFREVMGKLMETLSESAFSPFFPHLCPSHCPDECLNDSVLKSVPLTMSP</sequence>
<dbReference type="AlphaFoldDB" id="A0AAD9NME6"/>
<evidence type="ECO:0000256" key="3">
    <source>
        <dbReference type="ARBA" id="ARBA00018408"/>
    </source>
</evidence>
<feature type="coiled-coil region" evidence="9">
    <location>
        <begin position="71"/>
        <end position="161"/>
    </location>
</feature>
<keyword evidence="6 9" id="KW-0175">Coiled coil</keyword>
<dbReference type="GO" id="GO:0070507">
    <property type="term" value="P:regulation of microtubule cytoskeleton organization"/>
    <property type="evidence" value="ECO:0007669"/>
    <property type="project" value="InterPro"/>
</dbReference>
<gene>
    <name evidence="10" type="ORF">NP493_717g00056</name>
</gene>
<comment type="subcellular location">
    <subcellularLocation>
        <location evidence="1">Cytoplasm</location>
        <location evidence="1">Cytoskeleton</location>
        <location evidence="1">Microtubule organizing center</location>
        <location evidence="1">Centrosome</location>
    </subcellularLocation>
</comment>
<evidence type="ECO:0000256" key="7">
    <source>
        <dbReference type="ARBA" id="ARBA00023212"/>
    </source>
</evidence>
<evidence type="ECO:0000256" key="4">
    <source>
        <dbReference type="ARBA" id="ARBA00022490"/>
    </source>
</evidence>
<dbReference type="GO" id="GO:0060271">
    <property type="term" value="P:cilium assembly"/>
    <property type="evidence" value="ECO:0007669"/>
    <property type="project" value="InterPro"/>
</dbReference>
<evidence type="ECO:0000313" key="11">
    <source>
        <dbReference type="Proteomes" id="UP001209878"/>
    </source>
</evidence>
<protein>
    <recommendedName>
        <fullName evidence="3">Centrosomal protein of 70 kDa</fullName>
    </recommendedName>
</protein>
<dbReference type="EMBL" id="JAODUO010000717">
    <property type="protein sequence ID" value="KAK2175642.1"/>
    <property type="molecule type" value="Genomic_DNA"/>
</dbReference>
<organism evidence="10 11">
    <name type="scientific">Ridgeia piscesae</name>
    <name type="common">Tubeworm</name>
    <dbReference type="NCBI Taxonomy" id="27915"/>
    <lineage>
        <taxon>Eukaryota</taxon>
        <taxon>Metazoa</taxon>
        <taxon>Spiralia</taxon>
        <taxon>Lophotrochozoa</taxon>
        <taxon>Annelida</taxon>
        <taxon>Polychaeta</taxon>
        <taxon>Sedentaria</taxon>
        <taxon>Canalipalpata</taxon>
        <taxon>Sabellida</taxon>
        <taxon>Siboglinidae</taxon>
        <taxon>Ridgeia</taxon>
    </lineage>
</organism>
<comment type="subunit">
    <text evidence="2">Directly interacts with tubulin-gamma; this interaction determines centrosomal localization.</text>
</comment>
<evidence type="ECO:0000256" key="5">
    <source>
        <dbReference type="ARBA" id="ARBA00022803"/>
    </source>
</evidence>
<name>A0AAD9NME6_RIDPI</name>
<dbReference type="GO" id="GO:0005813">
    <property type="term" value="C:centrosome"/>
    <property type="evidence" value="ECO:0007669"/>
    <property type="project" value="UniProtKB-SubCell"/>
</dbReference>
<evidence type="ECO:0000256" key="6">
    <source>
        <dbReference type="ARBA" id="ARBA00023054"/>
    </source>
</evidence>
<dbReference type="PANTHER" id="PTHR14594">
    <property type="entry name" value="CENTROSOMAL PROTEIN OF 70 KDA"/>
    <property type="match status" value="1"/>
</dbReference>
<dbReference type="InterPro" id="IPR037692">
    <property type="entry name" value="CEP70"/>
</dbReference>
<feature type="coiled-coil region" evidence="9">
    <location>
        <begin position="219"/>
        <end position="283"/>
    </location>
</feature>
<evidence type="ECO:0000256" key="9">
    <source>
        <dbReference type="SAM" id="Coils"/>
    </source>
</evidence>
<evidence type="ECO:0000256" key="2">
    <source>
        <dbReference type="ARBA" id="ARBA00011832"/>
    </source>
</evidence>
<evidence type="ECO:0000313" key="10">
    <source>
        <dbReference type="EMBL" id="KAK2175642.1"/>
    </source>
</evidence>
<dbReference type="PANTHER" id="PTHR14594:SF1">
    <property type="entry name" value="CENTROSOMAL PROTEIN OF 70 KDA"/>
    <property type="match status" value="1"/>
</dbReference>